<dbReference type="GO" id="GO:0045490">
    <property type="term" value="P:pectin catabolic process"/>
    <property type="evidence" value="ECO:0007669"/>
    <property type="project" value="UniProtKB-UniRule"/>
</dbReference>
<dbReference type="SUPFAM" id="SSF51126">
    <property type="entry name" value="Pectin lyase-like"/>
    <property type="match status" value="1"/>
</dbReference>
<evidence type="ECO:0000256" key="2">
    <source>
        <dbReference type="ARBA" id="ARBA00008891"/>
    </source>
</evidence>
<evidence type="ECO:0000256" key="7">
    <source>
        <dbReference type="ARBA" id="ARBA00047928"/>
    </source>
</evidence>
<evidence type="ECO:0000256" key="10">
    <source>
        <dbReference type="RuleBase" id="RU000589"/>
    </source>
</evidence>
<evidence type="ECO:0000313" key="13">
    <source>
        <dbReference type="Proteomes" id="UP000554482"/>
    </source>
</evidence>
<evidence type="ECO:0000256" key="9">
    <source>
        <dbReference type="PROSITE-ProRule" id="PRU10040"/>
    </source>
</evidence>
<keyword evidence="10" id="KW-0732">Signal</keyword>
<dbReference type="PANTHER" id="PTHR31321:SF134">
    <property type="entry name" value="PECTINESTERASE"/>
    <property type="match status" value="1"/>
</dbReference>
<evidence type="ECO:0000256" key="6">
    <source>
        <dbReference type="ARBA" id="ARBA00023180"/>
    </source>
</evidence>
<protein>
    <recommendedName>
        <fullName evidence="3 10">Pectinesterase</fullName>
        <ecNumber evidence="3 10">3.1.1.11</ecNumber>
    </recommendedName>
</protein>
<dbReference type="EMBL" id="JABWDY010040329">
    <property type="protein sequence ID" value="KAF5178205.1"/>
    <property type="molecule type" value="Genomic_DNA"/>
</dbReference>
<dbReference type="FunFam" id="2.160.20.10:FF:000013">
    <property type="entry name" value="Pectinesterase"/>
    <property type="match status" value="1"/>
</dbReference>
<evidence type="ECO:0000313" key="12">
    <source>
        <dbReference type="EMBL" id="KAF5178205.1"/>
    </source>
</evidence>
<feature type="domain" description="Pectinesterase catalytic" evidence="11">
    <location>
        <begin position="40"/>
        <end position="320"/>
    </location>
</feature>
<dbReference type="Proteomes" id="UP000554482">
    <property type="component" value="Unassembled WGS sequence"/>
</dbReference>
<dbReference type="EC" id="3.1.1.11" evidence="3 10"/>
<dbReference type="PANTHER" id="PTHR31321">
    <property type="entry name" value="ACYL-COA THIOESTER HYDROLASE YBHC-RELATED"/>
    <property type="match status" value="1"/>
</dbReference>
<feature type="chain" id="PRO_5029933133" description="Pectinesterase" evidence="10">
    <location>
        <begin position="28"/>
        <end position="334"/>
    </location>
</feature>
<keyword evidence="4 10" id="KW-0378">Hydrolase</keyword>
<dbReference type="PROSITE" id="PS00503">
    <property type="entry name" value="PECTINESTERASE_2"/>
    <property type="match status" value="1"/>
</dbReference>
<evidence type="ECO:0000256" key="1">
    <source>
        <dbReference type="ARBA" id="ARBA00005184"/>
    </source>
</evidence>
<comment type="caution">
    <text evidence="12">The sequence shown here is derived from an EMBL/GenBank/DDBJ whole genome shotgun (WGS) entry which is preliminary data.</text>
</comment>
<dbReference type="InterPro" id="IPR000070">
    <property type="entry name" value="Pectinesterase_cat"/>
</dbReference>
<dbReference type="GO" id="GO:0030599">
    <property type="term" value="F:pectinesterase activity"/>
    <property type="evidence" value="ECO:0007669"/>
    <property type="project" value="UniProtKB-UniRule"/>
</dbReference>
<dbReference type="Pfam" id="PF01095">
    <property type="entry name" value="Pectinesterase"/>
    <property type="match status" value="1"/>
</dbReference>
<dbReference type="AlphaFoldDB" id="A0A7J6V200"/>
<gene>
    <name evidence="12" type="ORF">FRX31_032206</name>
</gene>
<dbReference type="InterPro" id="IPR012334">
    <property type="entry name" value="Pectin_lyas_fold"/>
</dbReference>
<organism evidence="12 13">
    <name type="scientific">Thalictrum thalictroides</name>
    <name type="common">Rue-anemone</name>
    <name type="synonym">Anemone thalictroides</name>
    <dbReference type="NCBI Taxonomy" id="46969"/>
    <lineage>
        <taxon>Eukaryota</taxon>
        <taxon>Viridiplantae</taxon>
        <taxon>Streptophyta</taxon>
        <taxon>Embryophyta</taxon>
        <taxon>Tracheophyta</taxon>
        <taxon>Spermatophyta</taxon>
        <taxon>Magnoliopsida</taxon>
        <taxon>Ranunculales</taxon>
        <taxon>Ranunculaceae</taxon>
        <taxon>Thalictroideae</taxon>
        <taxon>Thalictrum</taxon>
    </lineage>
</organism>
<evidence type="ECO:0000256" key="3">
    <source>
        <dbReference type="ARBA" id="ARBA00013229"/>
    </source>
</evidence>
<proteinExistence type="inferred from homology"/>
<sequence length="334" mass="37338">MQSSYHLFIFISITVFCSIGFLRLSNAAPEAEPTRFLKTITVKATGGGDYKTIGDAIAKGVPEDNTKWIRIIVFSGTYTEKVVIPRNKPFIFMDGQSWGKTVIAHNGNTNLQDSAIQVAADNFVVRHMTFKNTYNTMVLQKNGNPRVQAVAAFIQGDKNSFYECSFIGVQDTLWDALGRHYFRNCYIEGSVDFIFGNGQSVYEKCTINVTGSGFITAHGRETATEPTGFVFKYCTVTGSGPTNLGRAWGPFSRVLYYKTLLANIITPEGWNAWYFKGKEKNLVYAEEGCTGPGADTSKRVPWRKKLSSTELSFFTGSSFNNQDHWIENQPIRRS</sequence>
<comment type="function">
    <text evidence="8">Acts in the modification of cell walls via demethylesterification of cell wall pectin.</text>
</comment>
<evidence type="ECO:0000259" key="11">
    <source>
        <dbReference type="Pfam" id="PF01095"/>
    </source>
</evidence>
<dbReference type="UniPathway" id="UPA00545">
    <property type="reaction ID" value="UER00823"/>
</dbReference>
<evidence type="ECO:0000256" key="8">
    <source>
        <dbReference type="ARBA" id="ARBA00057335"/>
    </source>
</evidence>
<dbReference type="Gene3D" id="2.160.20.10">
    <property type="entry name" value="Single-stranded right-handed beta-helix, Pectin lyase-like"/>
    <property type="match status" value="1"/>
</dbReference>
<feature type="active site" evidence="9">
    <location>
        <position position="192"/>
    </location>
</feature>
<name>A0A7J6V200_THATH</name>
<dbReference type="InterPro" id="IPR011050">
    <property type="entry name" value="Pectin_lyase_fold/virulence"/>
</dbReference>
<feature type="signal peptide" evidence="10">
    <location>
        <begin position="1"/>
        <end position="27"/>
    </location>
</feature>
<comment type="pathway">
    <text evidence="1 10">Glycan metabolism; pectin degradation; 2-dehydro-3-deoxy-D-gluconate from pectin: step 1/5.</text>
</comment>
<keyword evidence="6" id="KW-0325">Glycoprotein</keyword>
<dbReference type="InterPro" id="IPR033131">
    <property type="entry name" value="Pectinesterase_Asp_AS"/>
</dbReference>
<accession>A0A7J6V200</accession>
<keyword evidence="13" id="KW-1185">Reference proteome</keyword>
<comment type="catalytic activity">
    <reaction evidence="7 10">
        <text>[(1-&gt;4)-alpha-D-galacturonosyl methyl ester](n) + n H2O = [(1-&gt;4)-alpha-D-galacturonosyl](n) + n methanol + n H(+)</text>
        <dbReference type="Rhea" id="RHEA:22380"/>
        <dbReference type="Rhea" id="RHEA-COMP:14570"/>
        <dbReference type="Rhea" id="RHEA-COMP:14573"/>
        <dbReference type="ChEBI" id="CHEBI:15377"/>
        <dbReference type="ChEBI" id="CHEBI:15378"/>
        <dbReference type="ChEBI" id="CHEBI:17790"/>
        <dbReference type="ChEBI" id="CHEBI:140522"/>
        <dbReference type="ChEBI" id="CHEBI:140523"/>
        <dbReference type="EC" id="3.1.1.11"/>
    </reaction>
</comment>
<evidence type="ECO:0000256" key="5">
    <source>
        <dbReference type="ARBA" id="ARBA00023085"/>
    </source>
</evidence>
<evidence type="ECO:0000256" key="4">
    <source>
        <dbReference type="ARBA" id="ARBA00022801"/>
    </source>
</evidence>
<dbReference type="GO" id="GO:0042545">
    <property type="term" value="P:cell wall modification"/>
    <property type="evidence" value="ECO:0007669"/>
    <property type="project" value="UniProtKB-UniRule"/>
</dbReference>
<dbReference type="OrthoDB" id="2019149at2759"/>
<reference evidence="12 13" key="1">
    <citation type="submission" date="2020-06" db="EMBL/GenBank/DDBJ databases">
        <title>Transcriptomic and genomic resources for Thalictrum thalictroides and T. hernandezii: Facilitating candidate gene discovery in an emerging model plant lineage.</title>
        <authorList>
            <person name="Arias T."/>
            <person name="Riano-Pachon D.M."/>
            <person name="Di Stilio V.S."/>
        </authorList>
    </citation>
    <scope>NUCLEOTIDE SEQUENCE [LARGE SCALE GENOMIC DNA]</scope>
    <source>
        <strain evidence="13">cv. WT478/WT964</strain>
        <tissue evidence="12">Leaves</tissue>
    </source>
</reference>
<comment type="similarity">
    <text evidence="2">Belongs to the pectinesterase family.</text>
</comment>
<keyword evidence="5 10" id="KW-0063">Aspartyl esterase</keyword>